<accession>A0A6I0VB13</accession>
<reference evidence="2 3" key="1">
    <citation type="journal article" date="2019" name="Nat. Med.">
        <title>A library of human gut bacterial isolates paired with longitudinal multiomics data enables mechanistic microbiome research.</title>
        <authorList>
            <person name="Poyet M."/>
            <person name="Groussin M."/>
            <person name="Gibbons S.M."/>
            <person name="Avila-Pacheco J."/>
            <person name="Jiang X."/>
            <person name="Kearney S.M."/>
            <person name="Perrotta A.R."/>
            <person name="Berdy B."/>
            <person name="Zhao S."/>
            <person name="Lieberman T.D."/>
            <person name="Swanson P.K."/>
            <person name="Smith M."/>
            <person name="Roesemann S."/>
            <person name="Alexander J.E."/>
            <person name="Rich S.A."/>
            <person name="Livny J."/>
            <person name="Vlamakis H."/>
            <person name="Clish C."/>
            <person name="Bullock K."/>
            <person name="Deik A."/>
            <person name="Scott J."/>
            <person name="Pierce K.A."/>
            <person name="Xavier R.J."/>
            <person name="Alm E.J."/>
        </authorList>
    </citation>
    <scope>NUCLEOTIDE SEQUENCE [LARGE SCALE GENOMIC DNA]</scope>
    <source>
        <strain evidence="2 3">BIOML-A26</strain>
    </source>
</reference>
<keyword evidence="1" id="KW-0812">Transmembrane</keyword>
<dbReference type="RefSeq" id="WP_134817049.1">
    <property type="nucleotide sequence ID" value="NZ_CP123050.1"/>
</dbReference>
<gene>
    <name evidence="2" type="ORF">GA542_04420</name>
</gene>
<feature type="transmembrane region" description="Helical" evidence="1">
    <location>
        <begin position="43"/>
        <end position="60"/>
    </location>
</feature>
<evidence type="ECO:0000313" key="3">
    <source>
        <dbReference type="Proteomes" id="UP000470926"/>
    </source>
</evidence>
<name>A0A6I0VB13_BIFAD</name>
<evidence type="ECO:0000313" key="2">
    <source>
        <dbReference type="EMBL" id="KAB6030119.1"/>
    </source>
</evidence>
<protein>
    <submittedName>
        <fullName evidence="2">Uncharacterized protein</fullName>
    </submittedName>
</protein>
<dbReference type="AlphaFoldDB" id="A0A6I0VB13"/>
<organism evidence="2 3">
    <name type="scientific">Bifidobacterium adolescentis</name>
    <dbReference type="NCBI Taxonomy" id="1680"/>
    <lineage>
        <taxon>Bacteria</taxon>
        <taxon>Bacillati</taxon>
        <taxon>Actinomycetota</taxon>
        <taxon>Actinomycetes</taxon>
        <taxon>Bifidobacteriales</taxon>
        <taxon>Bifidobacteriaceae</taxon>
        <taxon>Bifidobacterium</taxon>
    </lineage>
</organism>
<sequence>MGKEPDPHACRPNSMDLNDAADMRDEAEQAFNDARKTRGKRDLLYVAVMACVIVMLTGAVCGRKDIIIASAVIAVTFSCAGSLACYRMKKSLHTYHENNAVLENELDAADYQNIMGCPHPWKTF</sequence>
<evidence type="ECO:0000256" key="1">
    <source>
        <dbReference type="SAM" id="Phobius"/>
    </source>
</evidence>
<dbReference type="EMBL" id="WDFR01000002">
    <property type="protein sequence ID" value="KAB6030119.1"/>
    <property type="molecule type" value="Genomic_DNA"/>
</dbReference>
<proteinExistence type="predicted"/>
<keyword evidence="1" id="KW-0472">Membrane</keyword>
<comment type="caution">
    <text evidence="2">The sequence shown here is derived from an EMBL/GenBank/DDBJ whole genome shotgun (WGS) entry which is preliminary data.</text>
</comment>
<feature type="transmembrane region" description="Helical" evidence="1">
    <location>
        <begin position="66"/>
        <end position="86"/>
    </location>
</feature>
<keyword evidence="1" id="KW-1133">Transmembrane helix</keyword>
<dbReference type="Proteomes" id="UP000470926">
    <property type="component" value="Unassembled WGS sequence"/>
</dbReference>